<keyword evidence="2" id="KW-1185">Reference proteome</keyword>
<dbReference type="OrthoDB" id="3696681at2"/>
<evidence type="ECO:0000313" key="1">
    <source>
        <dbReference type="EMBL" id="RCW45717.1"/>
    </source>
</evidence>
<accession>A0A368VWN6</accession>
<reference evidence="1 2" key="1">
    <citation type="submission" date="2018-07" db="EMBL/GenBank/DDBJ databases">
        <title>Genomic Encyclopedia of Type Strains, Phase III (KMG-III): the genomes of soil and plant-associated and newly described type strains.</title>
        <authorList>
            <person name="Whitman W."/>
        </authorList>
    </citation>
    <scope>NUCLEOTIDE SEQUENCE [LARGE SCALE GENOMIC DNA]</scope>
    <source>
        <strain evidence="1 2">CECT 8575</strain>
    </source>
</reference>
<sequence>MANTAHLLTAGAGQEIRIVVRDDRGTSVADRELFPASELSRADSQLRAAGWNRSAEWIAAKDGWIAPVIPV</sequence>
<dbReference type="RefSeq" id="WP_114452083.1">
    <property type="nucleotide sequence ID" value="NZ_QPJC01000002.1"/>
</dbReference>
<comment type="caution">
    <text evidence="1">The sequence shown here is derived from an EMBL/GenBank/DDBJ whole genome shotgun (WGS) entry which is preliminary data.</text>
</comment>
<organism evidence="1 2">
    <name type="scientific">Halopolyspora algeriensis</name>
    <dbReference type="NCBI Taxonomy" id="1500506"/>
    <lineage>
        <taxon>Bacteria</taxon>
        <taxon>Bacillati</taxon>
        <taxon>Actinomycetota</taxon>
        <taxon>Actinomycetes</taxon>
        <taxon>Actinomycetes incertae sedis</taxon>
        <taxon>Halopolyspora</taxon>
    </lineage>
</organism>
<dbReference type="Proteomes" id="UP000253495">
    <property type="component" value="Unassembled WGS sequence"/>
</dbReference>
<name>A0A368VWN6_9ACTN</name>
<dbReference type="AlphaFoldDB" id="A0A368VWN6"/>
<protein>
    <submittedName>
        <fullName evidence="1">Uncharacterized protein</fullName>
    </submittedName>
</protein>
<proteinExistence type="predicted"/>
<dbReference type="EMBL" id="QPJC01000002">
    <property type="protein sequence ID" value="RCW45717.1"/>
    <property type="molecule type" value="Genomic_DNA"/>
</dbReference>
<gene>
    <name evidence="1" type="ORF">DFQ14_10218</name>
</gene>
<evidence type="ECO:0000313" key="2">
    <source>
        <dbReference type="Proteomes" id="UP000253495"/>
    </source>
</evidence>